<feature type="region of interest" description="Disordered" evidence="7">
    <location>
        <begin position="207"/>
        <end position="245"/>
    </location>
</feature>
<feature type="compositionally biased region" description="Polar residues" evidence="7">
    <location>
        <begin position="403"/>
        <end position="412"/>
    </location>
</feature>
<dbReference type="InterPro" id="IPR013083">
    <property type="entry name" value="Znf_RING/FYVE/PHD"/>
</dbReference>
<dbReference type="InterPro" id="IPR001965">
    <property type="entry name" value="Znf_PHD"/>
</dbReference>
<accession>A0A8H7D8E2</accession>
<feature type="compositionally biased region" description="Low complexity" evidence="7">
    <location>
        <begin position="207"/>
        <end position="216"/>
    </location>
</feature>
<protein>
    <recommendedName>
        <fullName evidence="8">PHD-type domain-containing protein</fullName>
    </recommendedName>
</protein>
<feature type="region of interest" description="Disordered" evidence="7">
    <location>
        <begin position="694"/>
        <end position="823"/>
    </location>
</feature>
<evidence type="ECO:0000259" key="8">
    <source>
        <dbReference type="PROSITE" id="PS50016"/>
    </source>
</evidence>
<feature type="region of interest" description="Disordered" evidence="7">
    <location>
        <begin position="836"/>
        <end position="863"/>
    </location>
</feature>
<organism evidence="9 10">
    <name type="scientific">Mycena sanguinolenta</name>
    <dbReference type="NCBI Taxonomy" id="230812"/>
    <lineage>
        <taxon>Eukaryota</taxon>
        <taxon>Fungi</taxon>
        <taxon>Dikarya</taxon>
        <taxon>Basidiomycota</taxon>
        <taxon>Agaricomycotina</taxon>
        <taxon>Agaricomycetes</taxon>
        <taxon>Agaricomycetidae</taxon>
        <taxon>Agaricales</taxon>
        <taxon>Marasmiineae</taxon>
        <taxon>Mycenaceae</taxon>
        <taxon>Mycena</taxon>
    </lineage>
</organism>
<dbReference type="InterPro" id="IPR011011">
    <property type="entry name" value="Znf_FYVE_PHD"/>
</dbReference>
<feature type="compositionally biased region" description="Basic and acidic residues" evidence="7">
    <location>
        <begin position="277"/>
        <end position="290"/>
    </location>
</feature>
<feature type="region of interest" description="Disordered" evidence="7">
    <location>
        <begin position="921"/>
        <end position="957"/>
    </location>
</feature>
<feature type="compositionally biased region" description="Basic and acidic residues" evidence="7">
    <location>
        <begin position="387"/>
        <end position="402"/>
    </location>
</feature>
<dbReference type="GO" id="GO:0048188">
    <property type="term" value="C:Set1C/COMPASS complex"/>
    <property type="evidence" value="ECO:0007669"/>
    <property type="project" value="InterPro"/>
</dbReference>
<feature type="compositionally biased region" description="Polar residues" evidence="7">
    <location>
        <begin position="143"/>
        <end position="154"/>
    </location>
</feature>
<dbReference type="Gene3D" id="3.30.40.10">
    <property type="entry name" value="Zinc/RING finger domain, C3HC4 (zinc finger)"/>
    <property type="match status" value="1"/>
</dbReference>
<dbReference type="InterPro" id="IPR037869">
    <property type="entry name" value="Spp1/CFP1"/>
</dbReference>
<feature type="compositionally biased region" description="Polar residues" evidence="7">
    <location>
        <begin position="51"/>
        <end position="67"/>
    </location>
</feature>
<dbReference type="CDD" id="cd15489">
    <property type="entry name" value="PHD_SF"/>
    <property type="match status" value="1"/>
</dbReference>
<evidence type="ECO:0000256" key="7">
    <source>
        <dbReference type="SAM" id="MobiDB-lite"/>
    </source>
</evidence>
<feature type="region of interest" description="Disordered" evidence="7">
    <location>
        <begin position="1"/>
        <end position="69"/>
    </location>
</feature>
<comment type="subcellular location">
    <subcellularLocation>
        <location evidence="1">Nucleus</location>
    </subcellularLocation>
</comment>
<feature type="compositionally biased region" description="Low complexity" evidence="7">
    <location>
        <begin position="757"/>
        <end position="768"/>
    </location>
</feature>
<dbReference type="PANTHER" id="PTHR46174">
    <property type="entry name" value="CXXC-TYPE ZINC FINGER PROTEIN 1"/>
    <property type="match status" value="1"/>
</dbReference>
<gene>
    <name evidence="9" type="ORF">MSAN_00981800</name>
</gene>
<keyword evidence="3 6" id="KW-0863">Zinc-finger</keyword>
<dbReference type="PROSITE" id="PS01359">
    <property type="entry name" value="ZF_PHD_1"/>
    <property type="match status" value="1"/>
</dbReference>
<evidence type="ECO:0000256" key="3">
    <source>
        <dbReference type="ARBA" id="ARBA00022771"/>
    </source>
</evidence>
<feature type="region of interest" description="Disordered" evidence="7">
    <location>
        <begin position="525"/>
        <end position="578"/>
    </location>
</feature>
<name>A0A8H7D8E2_9AGAR</name>
<dbReference type="SMART" id="SM00249">
    <property type="entry name" value="PHD"/>
    <property type="match status" value="1"/>
</dbReference>
<evidence type="ECO:0000256" key="6">
    <source>
        <dbReference type="PROSITE-ProRule" id="PRU00146"/>
    </source>
</evidence>
<reference evidence="9" key="1">
    <citation type="submission" date="2020-05" db="EMBL/GenBank/DDBJ databases">
        <title>Mycena genomes resolve the evolution of fungal bioluminescence.</title>
        <authorList>
            <person name="Tsai I.J."/>
        </authorList>
    </citation>
    <scope>NUCLEOTIDE SEQUENCE</scope>
    <source>
        <strain evidence="9">160909Yilan</strain>
    </source>
</reference>
<dbReference type="EMBL" id="JACAZH010000007">
    <property type="protein sequence ID" value="KAF7363267.1"/>
    <property type="molecule type" value="Genomic_DNA"/>
</dbReference>
<feature type="region of interest" description="Disordered" evidence="7">
    <location>
        <begin position="438"/>
        <end position="476"/>
    </location>
</feature>
<feature type="compositionally biased region" description="Acidic residues" evidence="7">
    <location>
        <begin position="532"/>
        <end position="551"/>
    </location>
</feature>
<sequence>MSAQLSGADQAPDVFSQPPHIPNPPPESLRSLSSPSDDTVPAFPHGRTHLPTPQSPDNMGQYSNLQHPESPLAHASSYVAYSVLGRPVYALPQKPMTVSSPQHQTLTPETSPYTPRFLASAIHPFNPQFAANFSTPRAASSTILPSPVTATKPSLRTPPPSAPSHSTLSPPFLDKLMMADRAACQDLGTRPTSVQIPVHIPDVFSSSPANPSIPSTSNPPPIHTIVSGGPSTSVQASTPISPSPGSTLLPLLAAPTPVAGGEIERIRQAMMQNHIAHHQETEARRPDYLKRNKRPLSESDPNSLADDETPRRPGVGIMDSPHKGRRITLFQETSDESFEESLMAGGYGRYRTAEWVRQPQPMAPSPALPGPSTVSKRPETPTPQRPPTEKELRKRKRLEAFRSNETTNTSSDAHTSKLFPVILATMGRVLIDTASEENGFASSTDSSPTKNGGGKRAVAAANKKAKKKTQEPSAREKKLAMAAAAIDEATEKPNWPDTEFPWRLRSEERAEITKEEEEQRMELIEKFLDRDTDGEDESEEEDEKDGADEDLLGPSDWAKVYEDGAQRPIPTRGGRGKMVQLSADPHVDRPVGGRKRSRFFPSDPGDARAALLAKKRVRSLSFRQQRRERVQGADTDEVLCICQGKYDEEGDVVQCDMCGTWYHLHCIGIRNIADLGHEDDPWYCQSCYVVERSESSDEEDEGEIRAPEPTFVPTDNEPPRASRSSDTPLYQPAALQDSPLPWRPKTPPRDSGGARDFGSAFSSVASGSQHGPFTPSPPRNSNRLRSSVQIFGRTTPGGFDADDMPFDPTSTPSRGIKFGAPFATPKTMWPVRSNIFETPSRRRDSSSRLFGAPGTLDESASGGGVLFSSPFGRLYDESPIRRDTAQAGDSQRARKLLESPFASSIGSGRYLGQAMTTLEDSPVMWSPNKGKERAHEGVFSASGSDPQIDSPSKFLDH</sequence>
<dbReference type="GO" id="GO:0045893">
    <property type="term" value="P:positive regulation of DNA-templated transcription"/>
    <property type="evidence" value="ECO:0007669"/>
    <property type="project" value="TreeGrafter"/>
</dbReference>
<keyword evidence="2" id="KW-0479">Metal-binding</keyword>
<feature type="compositionally biased region" description="Low complexity" evidence="7">
    <location>
        <begin position="236"/>
        <end position="245"/>
    </location>
</feature>
<dbReference type="SUPFAM" id="SSF57903">
    <property type="entry name" value="FYVE/PHD zinc finger"/>
    <property type="match status" value="1"/>
</dbReference>
<dbReference type="PANTHER" id="PTHR46174:SF1">
    <property type="entry name" value="CXXC-TYPE ZINC FINGER PROTEIN 1"/>
    <property type="match status" value="1"/>
</dbReference>
<dbReference type="InterPro" id="IPR019786">
    <property type="entry name" value="Zinc_finger_PHD-type_CS"/>
</dbReference>
<dbReference type="Proteomes" id="UP000623467">
    <property type="component" value="Unassembled WGS sequence"/>
</dbReference>
<dbReference type="OrthoDB" id="436852at2759"/>
<evidence type="ECO:0000256" key="2">
    <source>
        <dbReference type="ARBA" id="ARBA00022723"/>
    </source>
</evidence>
<dbReference type="Pfam" id="PF00628">
    <property type="entry name" value="PHD"/>
    <property type="match status" value="1"/>
</dbReference>
<feature type="region of interest" description="Disordered" evidence="7">
    <location>
        <begin position="360"/>
        <end position="412"/>
    </location>
</feature>
<dbReference type="InterPro" id="IPR019787">
    <property type="entry name" value="Znf_PHD-finger"/>
</dbReference>
<proteinExistence type="predicted"/>
<keyword evidence="4" id="KW-0862">Zinc</keyword>
<evidence type="ECO:0000313" key="10">
    <source>
        <dbReference type="Proteomes" id="UP000623467"/>
    </source>
</evidence>
<feature type="region of interest" description="Disordered" evidence="7">
    <location>
        <begin position="143"/>
        <end position="167"/>
    </location>
</feature>
<evidence type="ECO:0000256" key="1">
    <source>
        <dbReference type="ARBA" id="ARBA00004123"/>
    </source>
</evidence>
<evidence type="ECO:0000313" key="9">
    <source>
        <dbReference type="EMBL" id="KAF7363267.1"/>
    </source>
</evidence>
<dbReference type="GO" id="GO:0008270">
    <property type="term" value="F:zinc ion binding"/>
    <property type="evidence" value="ECO:0007669"/>
    <property type="project" value="UniProtKB-KW"/>
</dbReference>
<dbReference type="AlphaFoldDB" id="A0A8H7D8E2"/>
<keyword evidence="10" id="KW-1185">Reference proteome</keyword>
<keyword evidence="5" id="KW-0539">Nucleus</keyword>
<evidence type="ECO:0000256" key="4">
    <source>
        <dbReference type="ARBA" id="ARBA00022833"/>
    </source>
</evidence>
<feature type="region of interest" description="Disordered" evidence="7">
    <location>
        <begin position="277"/>
        <end position="324"/>
    </location>
</feature>
<evidence type="ECO:0000256" key="5">
    <source>
        <dbReference type="ARBA" id="ARBA00023242"/>
    </source>
</evidence>
<dbReference type="PROSITE" id="PS50016">
    <property type="entry name" value="ZF_PHD_2"/>
    <property type="match status" value="1"/>
</dbReference>
<comment type="caution">
    <text evidence="9">The sequence shown here is derived from an EMBL/GenBank/DDBJ whole genome shotgun (WGS) entry which is preliminary data.</text>
</comment>
<feature type="domain" description="PHD-type" evidence="8">
    <location>
        <begin position="637"/>
        <end position="690"/>
    </location>
</feature>
<feature type="compositionally biased region" description="Polar residues" evidence="7">
    <location>
        <begin position="941"/>
        <end position="950"/>
    </location>
</feature>
<feature type="compositionally biased region" description="Polar residues" evidence="7">
    <location>
        <begin position="440"/>
        <end position="449"/>
    </location>
</feature>